<evidence type="ECO:0000256" key="3">
    <source>
        <dbReference type="ARBA" id="ARBA00022801"/>
    </source>
</evidence>
<comment type="similarity">
    <text evidence="1">Belongs to the peptidase S33 family.</text>
</comment>
<evidence type="ECO:0000259" key="5">
    <source>
        <dbReference type="Pfam" id="PF00561"/>
    </source>
</evidence>
<evidence type="ECO:0000313" key="8">
    <source>
        <dbReference type="Proteomes" id="UP001500449"/>
    </source>
</evidence>
<evidence type="ECO:0000256" key="2">
    <source>
        <dbReference type="ARBA" id="ARBA00022729"/>
    </source>
</evidence>
<dbReference type="Gene3D" id="3.40.50.1820">
    <property type="entry name" value="alpha/beta hydrolase"/>
    <property type="match status" value="1"/>
</dbReference>
<comment type="caution">
    <text evidence="7">The sequence shown here is derived from an EMBL/GenBank/DDBJ whole genome shotgun (WGS) entry which is preliminary data.</text>
</comment>
<dbReference type="InterPro" id="IPR029058">
    <property type="entry name" value="AB_hydrolase_fold"/>
</dbReference>
<accession>A0ABN2NM15</accession>
<sequence length="504" mass="53224">MLRALRVVIVVLGLVAGVVVTAPAAAAGQPDRTISWRSCAPADPVLQCGTLTVPLDWDQPRGKQIDLAVMRRLASDPGHRIGSMMVDPGGPGESGLTLVRESGADLEAWTDGRFDIVGWDPRGTNASSPVRCFTSSAEEARFWAGVGIPTTRAESQAYARKVTELAQRCGKVSGDLLDHISTADTARDLEALRVAVGDPKLTYTGLSYGSMIGQTYAALFPDRIRAMMLDGLVDPVPTTRSAEARTRNDVASTDESFAEFQRQCQAAGPAGCALAGHGVTVQQRVAGLLAAARKAPIPAPHADPPGALSYGDLLLSTFNPLRSPPGWPQFAKDLDAAAAGDASALETVARGMRSPEAYTAATTSAAISCLDGPASRPVSSWPSTVPTFTDSSSLWGPVLGWWLWAPCAANWPGRTDDAYRGPWTSTTTAPILLVNSRYDPATGYPNAVAAEKRFRNVSLVVMNGGGHPTYQQASACVDAARVRYLTDLVLPPKGTVCRPDEPAF</sequence>
<name>A0ABN2NM15_9PSEU</name>
<keyword evidence="2 4" id="KW-0732">Signal</keyword>
<dbReference type="PANTHER" id="PTHR43248:SF29">
    <property type="entry name" value="TRIPEPTIDYL AMINOPEPTIDASE"/>
    <property type="match status" value="1"/>
</dbReference>
<dbReference type="InterPro" id="IPR013595">
    <property type="entry name" value="Pept_S33_TAP-like_C"/>
</dbReference>
<organism evidence="7 8">
    <name type="scientific">Pseudonocardia ailaonensis</name>
    <dbReference type="NCBI Taxonomy" id="367279"/>
    <lineage>
        <taxon>Bacteria</taxon>
        <taxon>Bacillati</taxon>
        <taxon>Actinomycetota</taxon>
        <taxon>Actinomycetes</taxon>
        <taxon>Pseudonocardiales</taxon>
        <taxon>Pseudonocardiaceae</taxon>
        <taxon>Pseudonocardia</taxon>
    </lineage>
</organism>
<dbReference type="SUPFAM" id="SSF53474">
    <property type="entry name" value="alpha/beta-Hydrolases"/>
    <property type="match status" value="1"/>
</dbReference>
<gene>
    <name evidence="7" type="ORF">GCM10009836_65570</name>
</gene>
<feature type="domain" description="Peptidase S33 tripeptidyl aminopeptidase-like C-terminal" evidence="6">
    <location>
        <begin position="403"/>
        <end position="497"/>
    </location>
</feature>
<feature type="domain" description="AB hydrolase-1" evidence="5">
    <location>
        <begin position="102"/>
        <end position="250"/>
    </location>
</feature>
<dbReference type="EMBL" id="BAAAQK010000028">
    <property type="protein sequence ID" value="GAA1875211.1"/>
    <property type="molecule type" value="Genomic_DNA"/>
</dbReference>
<dbReference type="RefSeq" id="WP_344426214.1">
    <property type="nucleotide sequence ID" value="NZ_BAAAQK010000028.1"/>
</dbReference>
<dbReference type="Pfam" id="PF08386">
    <property type="entry name" value="Abhydrolase_4"/>
    <property type="match status" value="1"/>
</dbReference>
<dbReference type="InterPro" id="IPR000073">
    <property type="entry name" value="AB_hydrolase_1"/>
</dbReference>
<keyword evidence="3 7" id="KW-0378">Hydrolase</keyword>
<reference evidence="7 8" key="1">
    <citation type="journal article" date="2019" name="Int. J. Syst. Evol. Microbiol.">
        <title>The Global Catalogue of Microorganisms (GCM) 10K type strain sequencing project: providing services to taxonomists for standard genome sequencing and annotation.</title>
        <authorList>
            <consortium name="The Broad Institute Genomics Platform"/>
            <consortium name="The Broad Institute Genome Sequencing Center for Infectious Disease"/>
            <person name="Wu L."/>
            <person name="Ma J."/>
        </authorList>
    </citation>
    <scope>NUCLEOTIDE SEQUENCE [LARGE SCALE GENOMIC DNA]</scope>
    <source>
        <strain evidence="7 8">JCM 16009</strain>
    </source>
</reference>
<dbReference type="Proteomes" id="UP001500449">
    <property type="component" value="Unassembled WGS sequence"/>
</dbReference>
<dbReference type="GO" id="GO:0016787">
    <property type="term" value="F:hydrolase activity"/>
    <property type="evidence" value="ECO:0007669"/>
    <property type="project" value="UniProtKB-KW"/>
</dbReference>
<feature type="chain" id="PRO_5046411769" evidence="4">
    <location>
        <begin position="27"/>
        <end position="504"/>
    </location>
</feature>
<evidence type="ECO:0000256" key="1">
    <source>
        <dbReference type="ARBA" id="ARBA00010088"/>
    </source>
</evidence>
<proteinExistence type="inferred from homology"/>
<keyword evidence="8" id="KW-1185">Reference proteome</keyword>
<evidence type="ECO:0000259" key="6">
    <source>
        <dbReference type="Pfam" id="PF08386"/>
    </source>
</evidence>
<evidence type="ECO:0000256" key="4">
    <source>
        <dbReference type="SAM" id="SignalP"/>
    </source>
</evidence>
<dbReference type="InterPro" id="IPR051601">
    <property type="entry name" value="Serine_prot/Carboxylest_S33"/>
</dbReference>
<dbReference type="Pfam" id="PF00561">
    <property type="entry name" value="Abhydrolase_1"/>
    <property type="match status" value="1"/>
</dbReference>
<protein>
    <submittedName>
        <fullName evidence="7">Alpha/beta hydrolase</fullName>
    </submittedName>
</protein>
<feature type="signal peptide" evidence="4">
    <location>
        <begin position="1"/>
        <end position="26"/>
    </location>
</feature>
<dbReference type="PANTHER" id="PTHR43248">
    <property type="entry name" value="2-SUCCINYL-6-HYDROXY-2,4-CYCLOHEXADIENE-1-CARBOXYLATE SYNTHASE"/>
    <property type="match status" value="1"/>
</dbReference>
<evidence type="ECO:0000313" key="7">
    <source>
        <dbReference type="EMBL" id="GAA1875211.1"/>
    </source>
</evidence>